<dbReference type="InterPro" id="IPR037185">
    <property type="entry name" value="EmrE-like"/>
</dbReference>
<organism evidence="2">
    <name type="scientific">viral metagenome</name>
    <dbReference type="NCBI Taxonomy" id="1070528"/>
    <lineage>
        <taxon>unclassified sequences</taxon>
        <taxon>metagenomes</taxon>
        <taxon>organismal metagenomes</taxon>
    </lineage>
</organism>
<reference evidence="2" key="1">
    <citation type="journal article" date="2020" name="Nature">
        <title>Giant virus diversity and host interactions through global metagenomics.</title>
        <authorList>
            <person name="Schulz F."/>
            <person name="Roux S."/>
            <person name="Paez-Espino D."/>
            <person name="Jungbluth S."/>
            <person name="Walsh D.A."/>
            <person name="Denef V.J."/>
            <person name="McMahon K.D."/>
            <person name="Konstantinidis K.T."/>
            <person name="Eloe-Fadrosh E.A."/>
            <person name="Kyrpides N.C."/>
            <person name="Woyke T."/>
        </authorList>
    </citation>
    <scope>NUCLEOTIDE SEQUENCE</scope>
    <source>
        <strain evidence="2">GVMAG-M-3300021962-46</strain>
    </source>
</reference>
<dbReference type="EMBL" id="MN739479">
    <property type="protein sequence ID" value="QHT07106.1"/>
    <property type="molecule type" value="Genomic_DNA"/>
</dbReference>
<feature type="transmembrane region" description="Helical" evidence="1">
    <location>
        <begin position="67"/>
        <end position="88"/>
    </location>
</feature>
<feature type="transmembrane region" description="Helical" evidence="1">
    <location>
        <begin position="94"/>
        <end position="112"/>
    </location>
</feature>
<dbReference type="GO" id="GO:0022857">
    <property type="term" value="F:transmembrane transporter activity"/>
    <property type="evidence" value="ECO:0007669"/>
    <property type="project" value="InterPro"/>
</dbReference>
<evidence type="ECO:0000313" key="2">
    <source>
        <dbReference type="EMBL" id="QHT07106.1"/>
    </source>
</evidence>
<dbReference type="GO" id="GO:0005886">
    <property type="term" value="C:plasma membrane"/>
    <property type="evidence" value="ECO:0007669"/>
    <property type="project" value="InterPro"/>
</dbReference>
<dbReference type="SUPFAM" id="SSF103481">
    <property type="entry name" value="Multidrug resistance efflux transporter EmrE"/>
    <property type="match status" value="1"/>
</dbReference>
<dbReference type="AlphaFoldDB" id="A0A6C0CQH5"/>
<keyword evidence="1" id="KW-0812">Transmembrane</keyword>
<proteinExistence type="predicted"/>
<name>A0A6C0CQH5_9ZZZZ</name>
<dbReference type="Pfam" id="PF00893">
    <property type="entry name" value="Multi_Drug_Res"/>
    <property type="match status" value="1"/>
</dbReference>
<dbReference type="InterPro" id="IPR045324">
    <property type="entry name" value="Small_multidrug_res"/>
</dbReference>
<evidence type="ECO:0000256" key="1">
    <source>
        <dbReference type="SAM" id="Phobius"/>
    </source>
</evidence>
<feature type="transmembrane region" description="Helical" evidence="1">
    <location>
        <begin position="42"/>
        <end position="60"/>
    </location>
</feature>
<sequence length="115" mass="13311">MNTQHQSSFLLIGALLVFIVLTEAVAQYCIRRCKEEQKMHLFILGVFFYAFVCLGLYIMYDFRQMGSVNLLWSCMSIITIMIIGTVFFHEQLNIYDLIGMILVFTGLVLIFIKGH</sequence>
<dbReference type="Gene3D" id="1.10.3730.20">
    <property type="match status" value="1"/>
</dbReference>
<keyword evidence="1" id="KW-1133">Transmembrane helix</keyword>
<protein>
    <submittedName>
        <fullName evidence="2">Uncharacterized protein</fullName>
    </submittedName>
</protein>
<keyword evidence="1" id="KW-0472">Membrane</keyword>
<accession>A0A6C0CQH5</accession>